<accession>A0AAF0SZR9</accession>
<protein>
    <submittedName>
        <fullName evidence="3">Response regulator</fullName>
    </submittedName>
</protein>
<dbReference type="GeneID" id="39860647"/>
<dbReference type="Pfam" id="PF00072">
    <property type="entry name" value="Response_reg"/>
    <property type="match status" value="1"/>
</dbReference>
<keyword evidence="1" id="KW-0597">Phosphoprotein</keyword>
<dbReference type="InterPro" id="IPR011006">
    <property type="entry name" value="CheY-like_superfamily"/>
</dbReference>
<organism evidence="3 4">
    <name type="scientific">Natrinema thermotolerans</name>
    <dbReference type="NCBI Taxonomy" id="121872"/>
    <lineage>
        <taxon>Archaea</taxon>
        <taxon>Methanobacteriati</taxon>
        <taxon>Methanobacteriota</taxon>
        <taxon>Stenosarchaea group</taxon>
        <taxon>Halobacteria</taxon>
        <taxon>Halobacteriales</taxon>
        <taxon>Natrialbaceae</taxon>
        <taxon>Natrinema</taxon>
    </lineage>
</organism>
<name>A0AAF0SZR9_9EURY</name>
<feature type="modified residue" description="4-aspartylphosphate" evidence="1">
    <location>
        <position position="67"/>
    </location>
</feature>
<proteinExistence type="predicted"/>
<evidence type="ECO:0000259" key="2">
    <source>
        <dbReference type="PROSITE" id="PS50110"/>
    </source>
</evidence>
<evidence type="ECO:0000313" key="4">
    <source>
        <dbReference type="Proteomes" id="UP001224926"/>
    </source>
</evidence>
<dbReference type="PANTHER" id="PTHR44520">
    <property type="entry name" value="RESPONSE REGULATOR RCP1-RELATED"/>
    <property type="match status" value="1"/>
</dbReference>
<dbReference type="EMBL" id="CP101873">
    <property type="protein sequence ID" value="WMT08686.1"/>
    <property type="molecule type" value="Genomic_DNA"/>
</dbReference>
<dbReference type="RefSeq" id="WP_049964410.1">
    <property type="nucleotide sequence ID" value="NZ_CP101873.1"/>
</dbReference>
<dbReference type="PANTHER" id="PTHR44520:SF2">
    <property type="entry name" value="RESPONSE REGULATOR RCP1"/>
    <property type="match status" value="1"/>
</dbReference>
<evidence type="ECO:0000313" key="3">
    <source>
        <dbReference type="EMBL" id="WMT08686.1"/>
    </source>
</evidence>
<dbReference type="InterPro" id="IPR001789">
    <property type="entry name" value="Sig_transdc_resp-reg_receiver"/>
</dbReference>
<evidence type="ECO:0000256" key="1">
    <source>
        <dbReference type="PROSITE-ProRule" id="PRU00169"/>
    </source>
</evidence>
<dbReference type="GO" id="GO:0000160">
    <property type="term" value="P:phosphorelay signal transduction system"/>
    <property type="evidence" value="ECO:0007669"/>
    <property type="project" value="InterPro"/>
</dbReference>
<dbReference type="InterPro" id="IPR052893">
    <property type="entry name" value="TCS_response_regulator"/>
</dbReference>
<sequence>MRGRCDDAVDVLLVADDDETSSRIEAEFDDIAVKTSVQVVSNGTEALRILTDAATDSSAGPDLVLLDRDLSRTDGLELLEALADEAVLGRRPVLVLARPGDSEAVRESYRLGANASLEKPTDAEGYTELVEAVAEFWFRRAALPVGDG</sequence>
<dbReference type="SMART" id="SM00448">
    <property type="entry name" value="REC"/>
    <property type="match status" value="1"/>
</dbReference>
<gene>
    <name evidence="3" type="ORF">NP511_03405</name>
</gene>
<dbReference type="Proteomes" id="UP001224926">
    <property type="component" value="Chromosome"/>
</dbReference>
<dbReference type="GeneID" id="84212957"/>
<dbReference type="Gene3D" id="3.40.50.2300">
    <property type="match status" value="1"/>
</dbReference>
<keyword evidence="4" id="KW-1185">Reference proteome</keyword>
<dbReference type="SUPFAM" id="SSF52172">
    <property type="entry name" value="CheY-like"/>
    <property type="match status" value="1"/>
</dbReference>
<dbReference type="PROSITE" id="PS50110">
    <property type="entry name" value="RESPONSE_REGULATORY"/>
    <property type="match status" value="1"/>
</dbReference>
<dbReference type="AlphaFoldDB" id="A0AAF0SZR9"/>
<feature type="domain" description="Response regulatory" evidence="2">
    <location>
        <begin position="10"/>
        <end position="134"/>
    </location>
</feature>
<reference evidence="3 4" key="1">
    <citation type="submission" date="2022-07" db="EMBL/GenBank/DDBJ databases">
        <title>Two temperate virus in Haloterrigena jeotgali A29.</title>
        <authorList>
            <person name="Deng X."/>
        </authorList>
    </citation>
    <scope>NUCLEOTIDE SEQUENCE [LARGE SCALE GENOMIC DNA]</scope>
    <source>
        <strain evidence="3 4">A29</strain>
    </source>
</reference>